<dbReference type="STRING" id="1849968.A8C32_08155"/>
<comment type="caution">
    <text evidence="1">The sequence shown here is derived from an EMBL/GenBank/DDBJ whole genome shotgun (WGS) entry which is preliminary data.</text>
</comment>
<name>A0A1E5SJ39_9FLAO</name>
<evidence type="ECO:0000313" key="1">
    <source>
        <dbReference type="EMBL" id="OEJ99138.1"/>
    </source>
</evidence>
<protein>
    <recommendedName>
        <fullName evidence="3">(2Fe-2S) ferredoxin domain-containing protein</fullName>
    </recommendedName>
</protein>
<gene>
    <name evidence="1" type="ORF">A8C32_08155</name>
</gene>
<reference evidence="1 2" key="1">
    <citation type="submission" date="2016-05" db="EMBL/GenBank/DDBJ databases">
        <title>Draft Genome Sequence of Algibacter sp. Strain SK-16 Isolated from the Surface Water of Aburatsubo Inlet.</title>
        <authorList>
            <person name="Wong S.-K."/>
            <person name="Yoshizawa S."/>
            <person name="Nakajima Y."/>
            <person name="Ogura Y."/>
            <person name="Tetsuya H."/>
            <person name="Hamasaki K."/>
        </authorList>
    </citation>
    <scope>NUCLEOTIDE SEQUENCE [LARGE SCALE GENOMIC DNA]</scope>
    <source>
        <strain evidence="1 2">SK-16</strain>
    </source>
</reference>
<dbReference type="Gene3D" id="3.40.30.10">
    <property type="entry name" value="Glutaredoxin"/>
    <property type="match status" value="1"/>
</dbReference>
<dbReference type="EMBL" id="MDJD01000054">
    <property type="protein sequence ID" value="OEJ99138.1"/>
    <property type="molecule type" value="Genomic_DNA"/>
</dbReference>
<dbReference type="InterPro" id="IPR036249">
    <property type="entry name" value="Thioredoxin-like_sf"/>
</dbReference>
<evidence type="ECO:0008006" key="3">
    <source>
        <dbReference type="Google" id="ProtNLM"/>
    </source>
</evidence>
<accession>A0A1E5SJ39</accession>
<keyword evidence="2" id="KW-1185">Reference proteome</keyword>
<evidence type="ECO:0000313" key="2">
    <source>
        <dbReference type="Proteomes" id="UP000095713"/>
    </source>
</evidence>
<dbReference type="CDD" id="cd02980">
    <property type="entry name" value="TRX_Fd_family"/>
    <property type="match status" value="1"/>
</dbReference>
<dbReference type="Proteomes" id="UP000095713">
    <property type="component" value="Unassembled WGS sequence"/>
</dbReference>
<proteinExistence type="predicted"/>
<organism evidence="1 2">
    <name type="scientific">Flavivirga aquatica</name>
    <dbReference type="NCBI Taxonomy" id="1849968"/>
    <lineage>
        <taxon>Bacteria</taxon>
        <taxon>Pseudomonadati</taxon>
        <taxon>Bacteroidota</taxon>
        <taxon>Flavobacteriia</taxon>
        <taxon>Flavobacteriales</taxon>
        <taxon>Flavobacteriaceae</taxon>
        <taxon>Flavivirga</taxon>
    </lineage>
</organism>
<dbReference type="SUPFAM" id="SSF52833">
    <property type="entry name" value="Thioredoxin-like"/>
    <property type="match status" value="1"/>
</dbReference>
<dbReference type="RefSeq" id="WP_069831821.1">
    <property type="nucleotide sequence ID" value="NZ_MDJD01000054.1"/>
</dbReference>
<sequence>MGKDITKITTTFEFCDGGSCQKAKSELAVREARAYLRNEKLWDTTHTIRTRCNGRCEDAPTWIVQPGNYWYKNLTPEKAVTIVKSHIEKQEPIKDFLLYKAGDTVLNTENEKTVKPIVFKEKTDTDYGDALVARAFASDQYIYPLFQKLFNTENNLEIIFSGEKHFIDIPLTVNYTDDFDITIKGHNINFKLAIGAITKAMEEKIAPEILERKLGVSEVIWLKNNPTLIGAIRLKNRKGKHLLTINIPKENTSIWNYILEIYLSMDLQNPRIISNLSTHES</sequence>
<dbReference type="AlphaFoldDB" id="A0A1E5SJ39"/>
<dbReference type="OrthoDB" id="9800692at2"/>